<evidence type="ECO:0000313" key="2">
    <source>
        <dbReference type="EMBL" id="SBW09982.1"/>
    </source>
</evidence>
<reference evidence="2" key="1">
    <citation type="submission" date="2016-04" db="EMBL/GenBank/DDBJ databases">
        <authorList>
            <person name="Evans L.H."/>
            <person name="Alamgir A."/>
            <person name="Owens N."/>
            <person name="Weber N.D."/>
            <person name="Virtaneva K."/>
            <person name="Barbian K."/>
            <person name="Babar A."/>
            <person name="Rosenke K."/>
        </authorList>
    </citation>
    <scope>NUCLEOTIDE SEQUENCE</scope>
    <source>
        <strain evidence="2">92-2</strain>
    </source>
</reference>
<protein>
    <submittedName>
        <fullName evidence="2">Uncharacterized protein</fullName>
    </submittedName>
</protein>
<sequence length="178" mass="18780">MDKNTTNHVAVDDGLLNMQEKIGNLGLSAIKTVIKQAPEAGNGHIAIAQTDLHVGDIHVSMPGFATPDTANGGAPHQLLDDSLRSSLDAAVACIQALCAEKRQASVWQSPPSPRQASTKKPISDSQVNFINRLARGAKPDTLARDLVGKALADCTCADADKIIKSLKANDQVNGKVPW</sequence>
<feature type="compositionally biased region" description="Polar residues" evidence="1">
    <location>
        <begin position="105"/>
        <end position="123"/>
    </location>
</feature>
<name>A0A212KEB7_9BACT</name>
<dbReference type="AlphaFoldDB" id="A0A212KEB7"/>
<organism evidence="2">
    <name type="scientific">uncultured Desulfovibrio sp</name>
    <dbReference type="NCBI Taxonomy" id="167968"/>
    <lineage>
        <taxon>Bacteria</taxon>
        <taxon>Pseudomonadati</taxon>
        <taxon>Thermodesulfobacteriota</taxon>
        <taxon>Desulfovibrionia</taxon>
        <taxon>Desulfovibrionales</taxon>
        <taxon>Desulfovibrionaceae</taxon>
        <taxon>Desulfovibrio</taxon>
        <taxon>environmental samples</taxon>
    </lineage>
</organism>
<evidence type="ECO:0000256" key="1">
    <source>
        <dbReference type="SAM" id="MobiDB-lite"/>
    </source>
</evidence>
<gene>
    <name evidence="2" type="ORF">KM92DES2_12842</name>
</gene>
<accession>A0A212KEB7</accession>
<dbReference type="EMBL" id="FLUP01000001">
    <property type="protein sequence ID" value="SBW09982.1"/>
    <property type="molecule type" value="Genomic_DNA"/>
</dbReference>
<dbReference type="RefSeq" id="WP_296936932.1">
    <property type="nucleotide sequence ID" value="NZ_LT598928.1"/>
</dbReference>
<feature type="region of interest" description="Disordered" evidence="1">
    <location>
        <begin position="104"/>
        <end position="123"/>
    </location>
</feature>
<proteinExistence type="predicted"/>